<keyword evidence="5" id="KW-1185">Reference proteome</keyword>
<evidence type="ECO:0000256" key="1">
    <source>
        <dbReference type="ARBA" id="ARBA00022679"/>
    </source>
</evidence>
<gene>
    <name evidence="4" type="ORF">F0Q34_14195</name>
</gene>
<dbReference type="Proteomes" id="UP000322110">
    <property type="component" value="Unassembled WGS sequence"/>
</dbReference>
<dbReference type="InterPro" id="IPR048254">
    <property type="entry name" value="CDP_ALCOHOL_P_TRANSF_CS"/>
</dbReference>
<dbReference type="GO" id="GO:0008654">
    <property type="term" value="P:phospholipid biosynthetic process"/>
    <property type="evidence" value="ECO:0007669"/>
    <property type="project" value="InterPro"/>
</dbReference>
<evidence type="ECO:0000256" key="2">
    <source>
        <dbReference type="RuleBase" id="RU003750"/>
    </source>
</evidence>
<comment type="caution">
    <text evidence="4">The sequence shown here is derived from an EMBL/GenBank/DDBJ whole genome shotgun (WGS) entry which is preliminary data.</text>
</comment>
<dbReference type="InterPro" id="IPR000462">
    <property type="entry name" value="CDP-OH_P_trans"/>
</dbReference>
<evidence type="ECO:0000313" key="4">
    <source>
        <dbReference type="EMBL" id="KAA2212477.1"/>
    </source>
</evidence>
<dbReference type="Gene3D" id="1.20.120.1760">
    <property type="match status" value="1"/>
</dbReference>
<keyword evidence="3" id="KW-0472">Membrane</keyword>
<evidence type="ECO:0000313" key="5">
    <source>
        <dbReference type="Proteomes" id="UP000322110"/>
    </source>
</evidence>
<dbReference type="GO" id="GO:0016020">
    <property type="term" value="C:membrane"/>
    <property type="evidence" value="ECO:0007669"/>
    <property type="project" value="InterPro"/>
</dbReference>
<feature type="transmembrane region" description="Helical" evidence="3">
    <location>
        <begin position="109"/>
        <end position="134"/>
    </location>
</feature>
<accession>A0A5B2TD98</accession>
<organism evidence="4 5">
    <name type="scientific">Teichococcus oryzae</name>
    <dbReference type="NCBI Taxonomy" id="1608942"/>
    <lineage>
        <taxon>Bacteria</taxon>
        <taxon>Pseudomonadati</taxon>
        <taxon>Pseudomonadota</taxon>
        <taxon>Alphaproteobacteria</taxon>
        <taxon>Acetobacterales</taxon>
        <taxon>Roseomonadaceae</taxon>
        <taxon>Roseomonas</taxon>
    </lineage>
</organism>
<dbReference type="AlphaFoldDB" id="A0A5B2TD98"/>
<evidence type="ECO:0000256" key="3">
    <source>
        <dbReference type="SAM" id="Phobius"/>
    </source>
</evidence>
<proteinExistence type="inferred from homology"/>
<dbReference type="EMBL" id="VUKA01000007">
    <property type="protein sequence ID" value="KAA2212477.1"/>
    <property type="molecule type" value="Genomic_DNA"/>
</dbReference>
<reference evidence="4 5" key="1">
    <citation type="journal article" date="2015" name="Int. J. Syst. Evol. Microbiol.">
        <title>Roseomonas oryzae sp. nov., isolated from paddy rhizosphere soil.</title>
        <authorList>
            <person name="Ramaprasad E.V."/>
            <person name="Sasikala Ch."/>
            <person name="Ramana Ch.V."/>
        </authorList>
    </citation>
    <scope>NUCLEOTIDE SEQUENCE [LARGE SCALE GENOMIC DNA]</scope>
    <source>
        <strain evidence="4 5">KCTC 42542</strain>
    </source>
</reference>
<dbReference type="RefSeq" id="WP_149812883.1">
    <property type="nucleotide sequence ID" value="NZ_VUKA01000007.1"/>
</dbReference>
<dbReference type="OrthoDB" id="7390033at2"/>
<dbReference type="InterPro" id="IPR043130">
    <property type="entry name" value="CDP-OH_PTrfase_TM_dom"/>
</dbReference>
<feature type="transmembrane region" description="Helical" evidence="3">
    <location>
        <begin position="37"/>
        <end position="64"/>
    </location>
</feature>
<name>A0A5B2TD98_9PROT</name>
<keyword evidence="1 2" id="KW-0808">Transferase</keyword>
<dbReference type="GO" id="GO:0016780">
    <property type="term" value="F:phosphotransferase activity, for other substituted phosphate groups"/>
    <property type="evidence" value="ECO:0007669"/>
    <property type="project" value="InterPro"/>
</dbReference>
<sequence>MSADTVIHRIVRPVVRLMAPTRVTPNHITTLRLLTGIAAAVALGAGNTVWLMTGAAIFLLSMLLDRADGELARQTGQSSVGGHRYDLASDCFSNIIAFIGIGIGQMERLGLLALMLGFAAGIAIGVLFWQLHVLRIGQVRGYRLAPDILIDPDDLLVFVPLLIWAGATVPMLFAAAIVTPVAALWLSFTGLRRKDDAPGL</sequence>
<keyword evidence="3" id="KW-1133">Transmembrane helix</keyword>
<dbReference type="PROSITE" id="PS00379">
    <property type="entry name" value="CDP_ALCOHOL_P_TRANSF"/>
    <property type="match status" value="1"/>
</dbReference>
<dbReference type="Pfam" id="PF01066">
    <property type="entry name" value="CDP-OH_P_transf"/>
    <property type="match status" value="1"/>
</dbReference>
<keyword evidence="3" id="KW-0812">Transmembrane</keyword>
<comment type="similarity">
    <text evidence="2">Belongs to the CDP-alcohol phosphatidyltransferase class-I family.</text>
</comment>
<feature type="transmembrane region" description="Helical" evidence="3">
    <location>
        <begin position="155"/>
        <end position="188"/>
    </location>
</feature>
<protein>
    <submittedName>
        <fullName evidence="4">CDP-alcohol phosphatidyltransferase family protein</fullName>
    </submittedName>
</protein>